<comment type="function">
    <text evidence="17 20">Serine/threonine protein kinase which activates checkpoint signaling upon genotoxic stresses such as ionizing radiation (IR), ultraviolet light (UV), or DNA replication stalling, thereby acting as a DNA damage sensor. Recognizes the substrate consensus sequence [ST]-Q. Phosphorylates histone H2A to form H2AS128ph (gamma-H2A) at sites of DNA damage, involved in the regulation of DNA damage response mechanism. Required for the control of telomere length and genome stability.</text>
</comment>
<feature type="compositionally biased region" description="Low complexity" evidence="21">
    <location>
        <begin position="189"/>
        <end position="212"/>
    </location>
</feature>
<feature type="compositionally biased region" description="Basic and acidic residues" evidence="21">
    <location>
        <begin position="179"/>
        <end position="188"/>
    </location>
</feature>
<comment type="similarity">
    <text evidence="3 20">Belongs to the PI3/PI4-kinase family. ATM subfamily.</text>
</comment>
<evidence type="ECO:0000256" key="10">
    <source>
        <dbReference type="ARBA" id="ARBA00022741"/>
    </source>
</evidence>
<dbReference type="CDD" id="cd05171">
    <property type="entry name" value="PIKKc_ATM"/>
    <property type="match status" value="1"/>
</dbReference>
<dbReference type="STRING" id="2082308.A0A2K1QW20"/>
<evidence type="ECO:0000256" key="3">
    <source>
        <dbReference type="ARBA" id="ARBA00010769"/>
    </source>
</evidence>
<evidence type="ECO:0000313" key="25">
    <source>
        <dbReference type="EMBL" id="PNS19251.1"/>
    </source>
</evidence>
<dbReference type="GO" id="GO:0000781">
    <property type="term" value="C:chromosome, telomeric region"/>
    <property type="evidence" value="ECO:0007669"/>
    <property type="project" value="UniProtKB-SubCell"/>
</dbReference>
<dbReference type="SMART" id="SM00146">
    <property type="entry name" value="PI3Kc"/>
    <property type="match status" value="1"/>
</dbReference>
<dbReference type="GO" id="GO:0106310">
    <property type="term" value="F:protein serine kinase activity"/>
    <property type="evidence" value="ECO:0007669"/>
    <property type="project" value="RHEA"/>
</dbReference>
<dbReference type="InterPro" id="IPR021668">
    <property type="entry name" value="TAN"/>
</dbReference>
<evidence type="ECO:0000256" key="7">
    <source>
        <dbReference type="ARBA" id="ARBA00022454"/>
    </source>
</evidence>
<dbReference type="InterPro" id="IPR057564">
    <property type="entry name" value="HEAT_ATR"/>
</dbReference>
<evidence type="ECO:0000259" key="24">
    <source>
        <dbReference type="PROSITE" id="PS51190"/>
    </source>
</evidence>
<organism evidence="25 26">
    <name type="scientific">Sphaceloma murrayae</name>
    <dbReference type="NCBI Taxonomy" id="2082308"/>
    <lineage>
        <taxon>Eukaryota</taxon>
        <taxon>Fungi</taxon>
        <taxon>Dikarya</taxon>
        <taxon>Ascomycota</taxon>
        <taxon>Pezizomycotina</taxon>
        <taxon>Dothideomycetes</taxon>
        <taxon>Dothideomycetidae</taxon>
        <taxon>Myriangiales</taxon>
        <taxon>Elsinoaceae</taxon>
        <taxon>Sphaceloma</taxon>
    </lineage>
</organism>
<dbReference type="InterPro" id="IPR014009">
    <property type="entry name" value="PIK_FAT"/>
</dbReference>
<keyword evidence="8 20" id="KW-0723">Serine/threonine-protein kinase</keyword>
<dbReference type="SMART" id="SM01342">
    <property type="entry name" value="TAN"/>
    <property type="match status" value="1"/>
</dbReference>
<protein>
    <recommendedName>
        <fullName evidence="6 20">Serine/threonine-protein kinase Tel1</fullName>
        <ecNumber evidence="5 20">2.7.11.1</ecNumber>
    </recommendedName>
</protein>
<feature type="domain" description="PI3K/PI4K catalytic" evidence="22">
    <location>
        <begin position="2533"/>
        <end position="2845"/>
    </location>
</feature>
<dbReference type="GO" id="GO:0006281">
    <property type="term" value="P:DNA repair"/>
    <property type="evidence" value="ECO:0007669"/>
    <property type="project" value="InterPro"/>
</dbReference>
<dbReference type="InterPro" id="IPR011009">
    <property type="entry name" value="Kinase-like_dom_sf"/>
</dbReference>
<dbReference type="InterPro" id="IPR038980">
    <property type="entry name" value="ATM_plant"/>
</dbReference>
<evidence type="ECO:0000256" key="4">
    <source>
        <dbReference type="ARBA" id="ARBA00011370"/>
    </source>
</evidence>
<dbReference type="SMART" id="SM01343">
    <property type="entry name" value="FATC"/>
    <property type="match status" value="1"/>
</dbReference>
<evidence type="ECO:0000256" key="16">
    <source>
        <dbReference type="ARBA" id="ARBA00023242"/>
    </source>
</evidence>
<evidence type="ECO:0000256" key="13">
    <source>
        <dbReference type="ARBA" id="ARBA00022840"/>
    </source>
</evidence>
<dbReference type="GO" id="GO:0035556">
    <property type="term" value="P:intracellular signal transduction"/>
    <property type="evidence" value="ECO:0007669"/>
    <property type="project" value="UniProtKB-ARBA"/>
</dbReference>
<dbReference type="Pfam" id="PF23593">
    <property type="entry name" value="HEAT_ATR"/>
    <property type="match status" value="1"/>
</dbReference>
<dbReference type="InterPro" id="IPR044107">
    <property type="entry name" value="PIKKc_ATM"/>
</dbReference>
<dbReference type="Proteomes" id="UP000243797">
    <property type="component" value="Unassembled WGS sequence"/>
</dbReference>
<dbReference type="Pfam" id="PF11640">
    <property type="entry name" value="TAN"/>
    <property type="match status" value="1"/>
</dbReference>
<dbReference type="FunFam" id="3.30.1010.10:FF:000019">
    <property type="entry name" value="Serine/threonine-protein kinase Tel1"/>
    <property type="match status" value="1"/>
</dbReference>
<keyword evidence="26" id="KW-1185">Reference proteome</keyword>
<dbReference type="InParanoid" id="A0A2K1QW20"/>
<dbReference type="GO" id="GO:0005634">
    <property type="term" value="C:nucleus"/>
    <property type="evidence" value="ECO:0007669"/>
    <property type="project" value="UniProtKB-SubCell"/>
</dbReference>
<dbReference type="SUPFAM" id="SSF56112">
    <property type="entry name" value="Protein kinase-like (PK-like)"/>
    <property type="match status" value="1"/>
</dbReference>
<comment type="subunit">
    <text evidence="4">Associates with DNA double-strand breaks.</text>
</comment>
<keyword evidence="16 20" id="KW-0539">Nucleus</keyword>
<evidence type="ECO:0000256" key="14">
    <source>
        <dbReference type="ARBA" id="ARBA00022853"/>
    </source>
</evidence>
<comment type="subcellular location">
    <subcellularLocation>
        <location evidence="2 20">Chromosome</location>
        <location evidence="2 20">Telomere</location>
    </subcellularLocation>
    <subcellularLocation>
        <location evidence="1 20">Nucleus</location>
    </subcellularLocation>
</comment>
<dbReference type="InterPro" id="IPR003152">
    <property type="entry name" value="FATC_dom"/>
</dbReference>
<dbReference type="PROSITE" id="PS00915">
    <property type="entry name" value="PI3_4_KINASE_1"/>
    <property type="match status" value="1"/>
</dbReference>
<comment type="catalytic activity">
    <reaction evidence="19">
        <text>L-seryl-[protein] + ATP = O-phospho-L-seryl-[protein] + ADP + H(+)</text>
        <dbReference type="Rhea" id="RHEA:17989"/>
        <dbReference type="Rhea" id="RHEA-COMP:9863"/>
        <dbReference type="Rhea" id="RHEA-COMP:11604"/>
        <dbReference type="ChEBI" id="CHEBI:15378"/>
        <dbReference type="ChEBI" id="CHEBI:29999"/>
        <dbReference type="ChEBI" id="CHEBI:30616"/>
        <dbReference type="ChEBI" id="CHEBI:83421"/>
        <dbReference type="ChEBI" id="CHEBI:456216"/>
        <dbReference type="EC" id="2.7.11.1"/>
    </reaction>
</comment>
<evidence type="ECO:0000256" key="8">
    <source>
        <dbReference type="ARBA" id="ARBA00022527"/>
    </source>
</evidence>
<dbReference type="PROSITE" id="PS51189">
    <property type="entry name" value="FAT"/>
    <property type="match status" value="1"/>
</dbReference>
<dbReference type="PROSITE" id="PS51190">
    <property type="entry name" value="FATC"/>
    <property type="match status" value="1"/>
</dbReference>
<keyword evidence="13 20" id="KW-0067">ATP-binding</keyword>
<feature type="region of interest" description="Disordered" evidence="21">
    <location>
        <begin position="179"/>
        <end position="212"/>
    </location>
</feature>
<dbReference type="EMBL" id="NKHZ01000032">
    <property type="protein sequence ID" value="PNS19251.1"/>
    <property type="molecule type" value="Genomic_DNA"/>
</dbReference>
<evidence type="ECO:0000256" key="18">
    <source>
        <dbReference type="ARBA" id="ARBA00047899"/>
    </source>
</evidence>
<evidence type="ECO:0000256" key="20">
    <source>
        <dbReference type="RuleBase" id="RU365027"/>
    </source>
</evidence>
<comment type="catalytic activity">
    <reaction evidence="18 20">
        <text>L-threonyl-[protein] + ATP = O-phospho-L-threonyl-[protein] + ADP + H(+)</text>
        <dbReference type="Rhea" id="RHEA:46608"/>
        <dbReference type="Rhea" id="RHEA-COMP:11060"/>
        <dbReference type="Rhea" id="RHEA-COMP:11605"/>
        <dbReference type="ChEBI" id="CHEBI:15378"/>
        <dbReference type="ChEBI" id="CHEBI:30013"/>
        <dbReference type="ChEBI" id="CHEBI:30616"/>
        <dbReference type="ChEBI" id="CHEBI:61977"/>
        <dbReference type="ChEBI" id="CHEBI:456216"/>
        <dbReference type="EC" id="2.7.11.1"/>
    </reaction>
</comment>
<feature type="region of interest" description="Disordered" evidence="21">
    <location>
        <begin position="415"/>
        <end position="437"/>
    </location>
</feature>
<evidence type="ECO:0000256" key="12">
    <source>
        <dbReference type="ARBA" id="ARBA00022777"/>
    </source>
</evidence>
<dbReference type="OrthoDB" id="381190at2759"/>
<dbReference type="Gene3D" id="1.10.1070.11">
    <property type="entry name" value="Phosphatidylinositol 3-/4-kinase, catalytic domain"/>
    <property type="match status" value="1"/>
</dbReference>
<keyword evidence="9 20" id="KW-0808">Transferase</keyword>
<dbReference type="GO" id="GO:0004674">
    <property type="term" value="F:protein serine/threonine kinase activity"/>
    <property type="evidence" value="ECO:0007669"/>
    <property type="project" value="UniProtKB-KW"/>
</dbReference>
<keyword evidence="11 20" id="KW-0227">DNA damage</keyword>
<evidence type="ECO:0000256" key="21">
    <source>
        <dbReference type="SAM" id="MobiDB-lite"/>
    </source>
</evidence>
<dbReference type="InterPro" id="IPR000403">
    <property type="entry name" value="PI3/4_kinase_cat_dom"/>
</dbReference>
<dbReference type="Gene3D" id="3.30.1010.10">
    <property type="entry name" value="Phosphatidylinositol 3-kinase Catalytic Subunit, Chain A, domain 4"/>
    <property type="match status" value="1"/>
</dbReference>
<dbReference type="PANTHER" id="PTHR37079:SF4">
    <property type="entry name" value="SERINE_THREONINE-PROTEIN KINASE ATM"/>
    <property type="match status" value="1"/>
</dbReference>
<evidence type="ECO:0000256" key="9">
    <source>
        <dbReference type="ARBA" id="ARBA00022679"/>
    </source>
</evidence>
<evidence type="ECO:0000256" key="19">
    <source>
        <dbReference type="ARBA" id="ARBA00048679"/>
    </source>
</evidence>
<dbReference type="GO" id="GO:0006325">
    <property type="term" value="P:chromatin organization"/>
    <property type="evidence" value="ECO:0007669"/>
    <property type="project" value="UniProtKB-KW"/>
</dbReference>
<gene>
    <name evidence="25" type="ORF">CAC42_2428</name>
</gene>
<evidence type="ECO:0000256" key="1">
    <source>
        <dbReference type="ARBA" id="ARBA00004123"/>
    </source>
</evidence>
<evidence type="ECO:0000259" key="22">
    <source>
        <dbReference type="PROSITE" id="PS50290"/>
    </source>
</evidence>
<evidence type="ECO:0000256" key="15">
    <source>
        <dbReference type="ARBA" id="ARBA00022895"/>
    </source>
</evidence>
<keyword evidence="10 20" id="KW-0547">Nucleotide-binding</keyword>
<evidence type="ECO:0000256" key="17">
    <source>
        <dbReference type="ARBA" id="ARBA00025079"/>
    </source>
</evidence>
<dbReference type="GO" id="GO:0005524">
    <property type="term" value="F:ATP binding"/>
    <property type="evidence" value="ECO:0007669"/>
    <property type="project" value="UniProtKB-KW"/>
</dbReference>
<dbReference type="Pfam" id="PF00454">
    <property type="entry name" value="PI3_PI4_kinase"/>
    <property type="match status" value="1"/>
</dbReference>
<keyword evidence="15 20" id="KW-0779">Telomere</keyword>
<accession>A0A2K1QW20</accession>
<comment type="caution">
    <text evidence="25">The sequence shown here is derived from an EMBL/GenBank/DDBJ whole genome shotgun (WGS) entry which is preliminary data.</text>
</comment>
<dbReference type="SUPFAM" id="SSF48371">
    <property type="entry name" value="ARM repeat"/>
    <property type="match status" value="1"/>
</dbReference>
<dbReference type="InterPro" id="IPR018936">
    <property type="entry name" value="PI3/4_kinase_CS"/>
</dbReference>
<keyword evidence="14 20" id="KW-0156">Chromatin regulator</keyword>
<dbReference type="PANTHER" id="PTHR37079">
    <property type="entry name" value="SERINE/THREONINE-PROTEIN KINASE ATM"/>
    <property type="match status" value="1"/>
</dbReference>
<keyword evidence="12 20" id="KW-0418">Kinase</keyword>
<sequence length="2878" mass="319489">MSQISLQAAFDRIGANLQRDRASGYEDLRRILRQSHEDPSYILQARLYHGQDIFEALVGHVEAERSAYLKSFGSKSTSATSNTSSRLTAASAIFRLTIETCVRDIRWKQVRQMLSHLKDSFAGDQPDQICEPLALDNAKSLNEILAYRPHLEHVPVKEWKALCEFALFYIGELSRHAGAHDGANDRRSNANSSASTTMRSSHQSVSSSQPSTLNTGLIKHLLAEFARIARHLTSSSAAPIASHASLLLGPLVRSLQNDGTPGSTDVELLTAINNVLIRSDTEAISLIRDMTPALLTMADSLWARMPPRLLALKEELLKTLILIQPFLRAVMGTMARSPDIRSQIDHLADQLFNDYASGAIKDLISWDEVRLEPRIALDDLRLPLVSLITTKDDGLRSWTSLLLIVHLLEASEVDNKGPVSDPETNHSPQRKRQRRASRCSRLIRFSRGPGLTNSIAGLQLISIFTQLVTLCEEELSELMDFLKPALSDESVEVSSWACFALTCCTIQAVAISIRFSSFWHEIWTSSVRALNTIQSCRTACYMLYMLHRFQLVKDDDVNLLLETFRKTLDIHGPATCDDSCVLLICGILDFAQSMRPGAFGDVAAATLKWLLRTWNPGSPDNETGRALPVSLQLHDILDLLSTCLQTAEVLVQPWEVVQCPLANIWKHRHAVSPQLIYALQIEEHATKHITPFKRKRKRTIKDTQSTQGSLEDELTKVVARHLSRLLEAWSDCTARRTSSWLIGVTQTRLASFKAEQDSLMSMLSRHLANRDCHTSKIDACDSIWLATVFIRQDDGAHKVTLLDSQWYGQIYNFSSRSGSSEDSQNIFDDDDISMGNGSDFETAPRRSGKLAIRQASQTSTSTLAADASKGACARLYAKLMSGLAAGGVEVMEPFIDELESMTADEKVAGSAIIERLHDLGAPLTEKATFAIMDCLFEPLLMKSYTQRHSEDAMALTLKFWSDSFDRWILTKDKDLNDLVLDMYDNLLVISLPGKTLGARPQRILSDVLIKIWHIREDYGQSLDNPPPSARTGLFDLLSQSQLSTKWHIAHQIPVIFSFFTPSNHDVLFEDLEPKLPNDLDWEESITMRIAILAQLGVKWKSLLRKVIYYIVEAAGQAPACSGHAANAVKQIESVHGFPDTHSVFRLFCSQLIYTWQSHRSITDIPHEIFGYDSLKSLCEDNMAELVAQCCLFQKTEDLTKIRSILGTDEVDLFKRTFITTATYAIAHDVSHEKEVATQESSLRKVIGDKELVLLVKQNLPEMIGKLILSTHVDASLERALEKRSHMEHASKALATMKSFAHDVRQPAPALQPSFRVRHLLDALDRLARRAGLKIANLFASASFVAIARAVLGGISPQLGPLHTRAILHKLRLLCSLGDGALAARYPAEMIIRNLRPLINDFHCADDAVGILHYVFDRGKSTMSAGLSSLLCACFSIINTIRINDSATLHDPSPSSQSQITRSNVQKLQSWIIDYARQLSDLVPDKYRSRYLTLVKACSETRYPTEFRIDSPATTYLLGILDIARSSGPIFDEADRTMLIRDLLNNCSGAPIGDDALQQPIDATRYAKQIWCSIRPQDLSDEAARWIGRALGHVYGQQGPLDLKELSAQVSDGDGLGRSRDYDKAVQDSRKRVTARLVQLLQQSPTNALAVEVALRCIIDAFCAIDEAEALNSLVPSYVLEGLDLPIVAGSKVPRKSGQESTIPTETLAKFDDVSEWAGAVARATINYAPSEPLLVPLLPVINAVPDFAEAILGPICHLGLCSVAPDVDKARAWLSDAAKAMLQSHVSASPVKATLSVLVYLMSQPMKEEATRIDRLDWIDIDYMAAAWAAVNAGLYKHALFFVEIAPSQAVATRTSRRISSQNTAGYAEVPHELLLAIFDNVEDPDSFYAVDRAPSLSSVLQRVDREDDKIKSLFLHSACLDAAKRTGLAGDDEHAASALAALSGMNLDSLTRSLVSHSTSGDSSNVATAIDTARRLYEWDIQIPERSNSARVALFAVLQKLQNTSTASALQADLTQPMAQVLRLLPTAQPSQFNTDLMLSALAVMADIESLVDCTNVKSATDFQRTLLAENGQWDIGQHQEFLDLTSHRESIFGILRRNPALRQDLHINVKEALIMEAQAVLHYSKMARELGHKKGSLTAATYLTSLARQCEGEGLHIDGAASRELALVLWNQDETDSSVQMLQAIVGGDESTQAIPIGRAGLLSQLGHQVAEARLEKPDDIIVNYLRPALEALNTTTTNEEKASVYFEFASFCDRQLQNPDNVAEFSQVEKLREQKMAEYGDYAKMIKEAKTKEQKAQLQRDQRKVKMWYEIDNTEYGRLVRSRADFVVQSLGYYLKAMAVSDKYDTSVVRFFALWLDHDASASANEAVKGSLKGVPSWKFVTLLNQIMSRLLDNGSPFQELLASLVIRICAEHPYHSIYQLFASSNSAVSSADEQAQMRKSASTRIAETLKSDKNIGQLFRKVWEANSLYHGLAGAKAADSRTGKLSIRQIREAYQMDKRVSQLEIPPATIHLELRPRADYSKVPTITRFRDEVTIASGISAPKVLTARATDGKQYKQLFKGGNDDLRQDAIMEQVFSSVSSMLRNHTATRRRNLHIRTYIVLPLSSTSGIIEFVPNSIPLHDVVAPAHAKYHPNDMKMSRAREVIRNAQESSKIQRLSAFRSVTAKYSPVLRHFFFERFETPQLWFEKRLAYSRSTAAISILGHVLGLGDRHCHNILLDELSGEVIHIDLGVAFEAGRVLPVPEVVPFRLTRDIVDGMGISGVEGVFRRCCEFVLEALRGEKAGIMTLLNVLRYDPLYSWTVSPLRAKRMQEETGQEGKMGRAEGASEAERALAVVEKKLSPGLSAKAAVNELIQVAADERNLAVLFAGWAAYS</sequence>
<evidence type="ECO:0000256" key="5">
    <source>
        <dbReference type="ARBA" id="ARBA00012513"/>
    </source>
</evidence>
<dbReference type="EC" id="2.7.11.1" evidence="5 20"/>
<evidence type="ECO:0000313" key="26">
    <source>
        <dbReference type="Proteomes" id="UP000243797"/>
    </source>
</evidence>
<dbReference type="InterPro" id="IPR036940">
    <property type="entry name" value="PI3/4_kinase_cat_sf"/>
</dbReference>
<dbReference type="InterPro" id="IPR016024">
    <property type="entry name" value="ARM-type_fold"/>
</dbReference>
<dbReference type="PROSITE" id="PS50290">
    <property type="entry name" value="PI3_4_KINASE_3"/>
    <property type="match status" value="1"/>
</dbReference>
<name>A0A2K1QW20_9PEZI</name>
<dbReference type="PROSITE" id="PS00916">
    <property type="entry name" value="PI3_4_KINASE_2"/>
    <property type="match status" value="1"/>
</dbReference>
<feature type="domain" description="FAT" evidence="23">
    <location>
        <begin position="1825"/>
        <end position="2430"/>
    </location>
</feature>
<keyword evidence="7 20" id="KW-0158">Chromosome</keyword>
<reference evidence="25 26" key="1">
    <citation type="submission" date="2017-06" db="EMBL/GenBank/DDBJ databases">
        <title>Draft genome sequence of a variant of Elsinoe murrayae.</title>
        <authorList>
            <person name="Cheng Q."/>
        </authorList>
    </citation>
    <scope>NUCLEOTIDE SEQUENCE [LARGE SCALE GENOMIC DNA]</scope>
    <source>
        <strain evidence="25 26">CQ-2017a</strain>
    </source>
</reference>
<evidence type="ECO:0000256" key="2">
    <source>
        <dbReference type="ARBA" id="ARBA00004574"/>
    </source>
</evidence>
<evidence type="ECO:0000259" key="23">
    <source>
        <dbReference type="PROSITE" id="PS51189"/>
    </source>
</evidence>
<feature type="domain" description="FATC" evidence="24">
    <location>
        <begin position="2846"/>
        <end position="2878"/>
    </location>
</feature>
<feature type="compositionally biased region" description="Basic residues" evidence="21">
    <location>
        <begin position="428"/>
        <end position="437"/>
    </location>
</feature>
<dbReference type="Pfam" id="PF02260">
    <property type="entry name" value="FATC"/>
    <property type="match status" value="1"/>
</dbReference>
<evidence type="ECO:0000256" key="11">
    <source>
        <dbReference type="ARBA" id="ARBA00022763"/>
    </source>
</evidence>
<evidence type="ECO:0000256" key="6">
    <source>
        <dbReference type="ARBA" id="ARBA00014619"/>
    </source>
</evidence>
<proteinExistence type="inferred from homology"/>